<dbReference type="SUPFAM" id="SSF116734">
    <property type="entry name" value="DNA methylase specificity domain"/>
    <property type="match status" value="2"/>
</dbReference>
<keyword evidence="4" id="KW-0175">Coiled coil</keyword>
<evidence type="ECO:0000259" key="5">
    <source>
        <dbReference type="Pfam" id="PF01420"/>
    </source>
</evidence>
<evidence type="ECO:0000256" key="2">
    <source>
        <dbReference type="ARBA" id="ARBA00022747"/>
    </source>
</evidence>
<dbReference type="Pfam" id="PF01420">
    <property type="entry name" value="Methylase_S"/>
    <property type="match status" value="2"/>
</dbReference>
<dbReference type="PANTHER" id="PTHR30408:SF12">
    <property type="entry name" value="TYPE I RESTRICTION ENZYME MJAVIII SPECIFICITY SUBUNIT"/>
    <property type="match status" value="1"/>
</dbReference>
<dbReference type="GO" id="GO:0009307">
    <property type="term" value="P:DNA restriction-modification system"/>
    <property type="evidence" value="ECO:0007669"/>
    <property type="project" value="UniProtKB-KW"/>
</dbReference>
<dbReference type="REBASE" id="840017">
    <property type="entry name" value="S.SspSN1ORF4470P"/>
</dbReference>
<feature type="domain" description="Type I restriction modification DNA specificity" evidence="5">
    <location>
        <begin position="18"/>
        <end position="188"/>
    </location>
</feature>
<evidence type="ECO:0000256" key="1">
    <source>
        <dbReference type="ARBA" id="ARBA00010923"/>
    </source>
</evidence>
<dbReference type="InterPro" id="IPR000055">
    <property type="entry name" value="Restrct_endonuc_typeI_TRD"/>
</dbReference>
<proteinExistence type="inferred from homology"/>
<feature type="coiled-coil region" evidence="4">
    <location>
        <begin position="397"/>
        <end position="424"/>
    </location>
</feature>
<sequence>MLKYITPRIRFQEFDSWWEKIKLTDLGISVGGTAIESEFDPDGKYKVISIGSYSEESKYKDQGIRAIYSKKTEKRILEKDDLTMILNDKTSTGKIIGRVLLIDEDNSYVYNQRTQRICLNKNKYVPDFIFQLLNADTNRNKIVRSAQGNTQIYVNWSDISNLDYLIPASFEEQFAIGSLFRNIDDLLASYKDNLINYQSLKATMLSKMFPKAGQTVPEIRLDGFDTEWECVKMADIFQIIDGDRGKSYPGESDFSSFGHTLFLDTGNVKKTGLDFSTTKFISEEKDKELRNGKLISGDFILTSRGTLGNVAYYDENIQKRYSSVRINSAMLILRPLLGAKIAPEYILAVLRGNLISNFMKVNQVGSAQPHITKKEFSKIKVLVPSNIQEQQAIGSYFSNLDNLINSYQEKISQLEILKKKLLQDMFI</sequence>
<accession>A0AAT9FZH0</accession>
<evidence type="ECO:0000256" key="3">
    <source>
        <dbReference type="ARBA" id="ARBA00023125"/>
    </source>
</evidence>
<evidence type="ECO:0000313" key="6">
    <source>
        <dbReference type="EMBL" id="BET04583.1"/>
    </source>
</evidence>
<dbReference type="GO" id="GO:0003677">
    <property type="term" value="F:DNA binding"/>
    <property type="evidence" value="ECO:0007669"/>
    <property type="project" value="UniProtKB-KW"/>
</dbReference>
<dbReference type="RefSeq" id="WP_261050509.1">
    <property type="nucleotide sequence ID" value="NZ_AP028929.1"/>
</dbReference>
<evidence type="ECO:0000256" key="4">
    <source>
        <dbReference type="SAM" id="Coils"/>
    </source>
</evidence>
<dbReference type="EMBL" id="AP028929">
    <property type="protein sequence ID" value="BET04583.1"/>
    <property type="molecule type" value="Genomic_DNA"/>
</dbReference>
<dbReference type="InterPro" id="IPR044946">
    <property type="entry name" value="Restrct_endonuc_typeI_TRD_sf"/>
</dbReference>
<gene>
    <name evidence="6" type="ORF">MASAN616_04460</name>
</gene>
<protein>
    <recommendedName>
        <fullName evidence="5">Type I restriction modification DNA specificity domain-containing protein</fullName>
    </recommendedName>
</protein>
<reference evidence="6" key="1">
    <citation type="submission" date="2024-06" db="EMBL/GenBank/DDBJ databases">
        <title>Whole Genome Sequence of Streptococcus sp. strain SN-1.</title>
        <authorList>
            <person name="Saito M."/>
            <person name="Kuwahara N."/>
            <person name="Senpuku H."/>
        </authorList>
    </citation>
    <scope>NUCLEOTIDE SEQUENCE</scope>
    <source>
        <strain evidence="6">SN-1</strain>
    </source>
</reference>
<dbReference type="AlphaFoldDB" id="A0AAT9FZH0"/>
<feature type="domain" description="Type I restriction modification DNA specificity" evidence="5">
    <location>
        <begin position="227"/>
        <end position="415"/>
    </location>
</feature>
<organism evidence="6">
    <name type="scientific">Streptococcus sp. SN-1</name>
    <dbReference type="NCBI Taxonomy" id="3074854"/>
    <lineage>
        <taxon>Bacteria</taxon>
        <taxon>Bacillati</taxon>
        <taxon>Bacillota</taxon>
        <taxon>Bacilli</taxon>
        <taxon>Lactobacillales</taxon>
        <taxon>Streptococcaceae</taxon>
        <taxon>Streptococcus</taxon>
    </lineage>
</organism>
<comment type="similarity">
    <text evidence="1">Belongs to the type-I restriction system S methylase family.</text>
</comment>
<dbReference type="Gene3D" id="3.90.220.20">
    <property type="entry name" value="DNA methylase specificity domains"/>
    <property type="match status" value="2"/>
</dbReference>
<dbReference type="PANTHER" id="PTHR30408">
    <property type="entry name" value="TYPE-1 RESTRICTION ENZYME ECOKI SPECIFICITY PROTEIN"/>
    <property type="match status" value="1"/>
</dbReference>
<keyword evidence="3" id="KW-0238">DNA-binding</keyword>
<name>A0AAT9FZH0_9STRE</name>
<keyword evidence="2" id="KW-0680">Restriction system</keyword>
<dbReference type="InterPro" id="IPR052021">
    <property type="entry name" value="Type-I_RS_S_subunit"/>
</dbReference>